<dbReference type="RefSeq" id="WP_271021401.1">
    <property type="nucleotide sequence ID" value="NZ_JAQHXR010000002.1"/>
</dbReference>
<proteinExistence type="predicted"/>
<sequence length="181" mass="21143">MAFISNKGNKNLDTYNKKTIDEIYHHAENLGIETQPFDIFAYISNIPEIDYWEDYFDDDISGKIEYRTSGIYQIVVNKYHSVSRKRFTLAHEFAHFVLHKDFLKQGNKLEDIILFRSSNDTGNKKELEANQFAADLLMPKIIFDTEIKKGNNKINSLADFFKVSSAAIKYRAFKLGYLKEY</sequence>
<protein>
    <submittedName>
        <fullName evidence="2">ImmA/IrrE family metallo-endopeptidase</fullName>
    </submittedName>
</protein>
<dbReference type="Pfam" id="PF06114">
    <property type="entry name" value="Peptidase_M78"/>
    <property type="match status" value="1"/>
</dbReference>
<dbReference type="PANTHER" id="PTHR43236">
    <property type="entry name" value="ANTITOXIN HIGA1"/>
    <property type="match status" value="1"/>
</dbReference>
<evidence type="ECO:0000259" key="1">
    <source>
        <dbReference type="Pfam" id="PF06114"/>
    </source>
</evidence>
<evidence type="ECO:0000313" key="3">
    <source>
        <dbReference type="Proteomes" id="UP001210261"/>
    </source>
</evidence>
<accession>A0ABT4VEI5</accession>
<dbReference type="EMBL" id="JAQHXR010000002">
    <property type="protein sequence ID" value="MDA3969104.1"/>
    <property type="molecule type" value="Genomic_DNA"/>
</dbReference>
<feature type="domain" description="IrrE N-terminal-like" evidence="1">
    <location>
        <begin position="47"/>
        <end position="172"/>
    </location>
</feature>
<gene>
    <name evidence="2" type="ORF">PF021_05370</name>
</gene>
<dbReference type="InterPro" id="IPR052345">
    <property type="entry name" value="Rad_response_metalloprotease"/>
</dbReference>
<keyword evidence="3" id="KW-1185">Reference proteome</keyword>
<organism evidence="2 3">
    <name type="scientific">Helicobacter ibis</name>
    <dbReference type="NCBI Taxonomy" id="2962633"/>
    <lineage>
        <taxon>Bacteria</taxon>
        <taxon>Pseudomonadati</taxon>
        <taxon>Campylobacterota</taxon>
        <taxon>Epsilonproteobacteria</taxon>
        <taxon>Campylobacterales</taxon>
        <taxon>Helicobacteraceae</taxon>
        <taxon>Helicobacter</taxon>
    </lineage>
</organism>
<comment type="caution">
    <text evidence="2">The sequence shown here is derived from an EMBL/GenBank/DDBJ whole genome shotgun (WGS) entry which is preliminary data.</text>
</comment>
<dbReference type="InterPro" id="IPR010359">
    <property type="entry name" value="IrrE_HExxH"/>
</dbReference>
<name>A0ABT4VEI5_9HELI</name>
<evidence type="ECO:0000313" key="2">
    <source>
        <dbReference type="EMBL" id="MDA3969104.1"/>
    </source>
</evidence>
<dbReference type="Proteomes" id="UP001210261">
    <property type="component" value="Unassembled WGS sequence"/>
</dbReference>
<dbReference type="PANTHER" id="PTHR43236:SF2">
    <property type="entry name" value="BLL0069 PROTEIN"/>
    <property type="match status" value="1"/>
</dbReference>
<dbReference type="Gene3D" id="1.10.10.2910">
    <property type="match status" value="1"/>
</dbReference>
<reference evidence="2 3" key="1">
    <citation type="submission" date="2023-01" db="EMBL/GenBank/DDBJ databases">
        <title>Description of Helicobacter ibis sp. nov. isolated from faecal droppings of black-faced ibis (Theristicus melanopis).</title>
        <authorList>
            <person name="Lopez-Cantillo M."/>
            <person name="Vidal-Veuthey B."/>
            <person name="Mella A."/>
            <person name="De La Haba R."/>
            <person name="Collado L."/>
        </authorList>
    </citation>
    <scope>NUCLEOTIDE SEQUENCE [LARGE SCALE GENOMIC DNA]</scope>
    <source>
        <strain evidence="2 3">A82</strain>
    </source>
</reference>